<feature type="region of interest" description="Disordered" evidence="1">
    <location>
        <begin position="1"/>
        <end position="31"/>
    </location>
</feature>
<dbReference type="EMBL" id="JBBPBK010000007">
    <property type="protein sequence ID" value="KAK9281171.1"/>
    <property type="molecule type" value="Genomic_DNA"/>
</dbReference>
<accession>A0AAP0WY19</accession>
<proteinExistence type="predicted"/>
<protein>
    <submittedName>
        <fullName evidence="2">Uncharacterized protein</fullName>
    </submittedName>
</protein>
<comment type="caution">
    <text evidence="2">The sequence shown here is derived from an EMBL/GenBank/DDBJ whole genome shotgun (WGS) entry which is preliminary data.</text>
</comment>
<evidence type="ECO:0000256" key="1">
    <source>
        <dbReference type="SAM" id="MobiDB-lite"/>
    </source>
</evidence>
<gene>
    <name evidence="2" type="ORF">L1049_004066</name>
</gene>
<organism evidence="2 3">
    <name type="scientific">Liquidambar formosana</name>
    <name type="common">Formosan gum</name>
    <dbReference type="NCBI Taxonomy" id="63359"/>
    <lineage>
        <taxon>Eukaryota</taxon>
        <taxon>Viridiplantae</taxon>
        <taxon>Streptophyta</taxon>
        <taxon>Embryophyta</taxon>
        <taxon>Tracheophyta</taxon>
        <taxon>Spermatophyta</taxon>
        <taxon>Magnoliopsida</taxon>
        <taxon>eudicotyledons</taxon>
        <taxon>Gunneridae</taxon>
        <taxon>Pentapetalae</taxon>
        <taxon>Saxifragales</taxon>
        <taxon>Altingiaceae</taxon>
        <taxon>Liquidambar</taxon>
    </lineage>
</organism>
<evidence type="ECO:0000313" key="3">
    <source>
        <dbReference type="Proteomes" id="UP001415857"/>
    </source>
</evidence>
<evidence type="ECO:0000313" key="2">
    <source>
        <dbReference type="EMBL" id="KAK9281171.1"/>
    </source>
</evidence>
<reference evidence="2 3" key="1">
    <citation type="journal article" date="2024" name="Plant J.">
        <title>Genome sequences and population genomics reveal climatic adaptation and genomic divergence between two closely related sweetgum species.</title>
        <authorList>
            <person name="Xu W.Q."/>
            <person name="Ren C.Q."/>
            <person name="Zhang X.Y."/>
            <person name="Comes H.P."/>
            <person name="Liu X.H."/>
            <person name="Li Y.G."/>
            <person name="Kettle C.J."/>
            <person name="Jalonen R."/>
            <person name="Gaisberger H."/>
            <person name="Ma Y.Z."/>
            <person name="Qiu Y.X."/>
        </authorList>
    </citation>
    <scope>NUCLEOTIDE SEQUENCE [LARGE SCALE GENOMIC DNA]</scope>
    <source>
        <strain evidence="2">Hangzhou</strain>
    </source>
</reference>
<keyword evidence="3" id="KW-1185">Reference proteome</keyword>
<dbReference type="AlphaFoldDB" id="A0AAP0WY19"/>
<sequence>MTDEEAMEGRGRRAVAATEGRRRGAAAAAATKGTRRGAAAAAAGEEATLMEGRGMRVWFEREADVTMIWGRVFSIYTLTDGTVLGVIEKPI</sequence>
<name>A0AAP0WY19_LIQFO</name>
<dbReference type="Proteomes" id="UP001415857">
    <property type="component" value="Unassembled WGS sequence"/>
</dbReference>